<dbReference type="RefSeq" id="WP_307184312.1">
    <property type="nucleotide sequence ID" value="NZ_JAUTBA010000001.1"/>
</dbReference>
<accession>A0ABU0TZP7</accession>
<evidence type="ECO:0000313" key="1">
    <source>
        <dbReference type="EMBL" id="MDQ1148191.1"/>
    </source>
</evidence>
<evidence type="ECO:0000313" key="2">
    <source>
        <dbReference type="Proteomes" id="UP001244640"/>
    </source>
</evidence>
<protein>
    <submittedName>
        <fullName evidence="1">Uncharacterized protein</fullName>
    </submittedName>
</protein>
<name>A0ABU0TZP7_9SPHI</name>
<gene>
    <name evidence="1" type="ORF">QE382_000175</name>
</gene>
<dbReference type="Proteomes" id="UP001244640">
    <property type="component" value="Unassembled WGS sequence"/>
</dbReference>
<proteinExistence type="predicted"/>
<sequence>MLGITVAFASCSSKEEQFPSTNGAILNVGVKGNEEVVSKSQVMSSIKASRNNTESTPAQSIVSRVEVDALIKSRKGNIAATSQTSTTIQTAENTANSAYDENNLTLSFGGYRTKAYSVGGSSVSGSPARVLLVALAAGEYHY</sequence>
<dbReference type="EMBL" id="JAUTBA010000001">
    <property type="protein sequence ID" value="MDQ1148191.1"/>
    <property type="molecule type" value="Genomic_DNA"/>
</dbReference>
<keyword evidence="2" id="KW-1185">Reference proteome</keyword>
<comment type="caution">
    <text evidence="1">The sequence shown here is derived from an EMBL/GenBank/DDBJ whole genome shotgun (WGS) entry which is preliminary data.</text>
</comment>
<organism evidence="1 2">
    <name type="scientific">Sphingobacterium zeae</name>
    <dbReference type="NCBI Taxonomy" id="1776859"/>
    <lineage>
        <taxon>Bacteria</taxon>
        <taxon>Pseudomonadati</taxon>
        <taxon>Bacteroidota</taxon>
        <taxon>Sphingobacteriia</taxon>
        <taxon>Sphingobacteriales</taxon>
        <taxon>Sphingobacteriaceae</taxon>
        <taxon>Sphingobacterium</taxon>
    </lineage>
</organism>
<reference evidence="1 2" key="1">
    <citation type="submission" date="2023-07" db="EMBL/GenBank/DDBJ databases">
        <title>Functional and genomic diversity of the sorghum phyllosphere microbiome.</title>
        <authorList>
            <person name="Shade A."/>
        </authorList>
    </citation>
    <scope>NUCLEOTIDE SEQUENCE [LARGE SCALE GENOMIC DNA]</scope>
    <source>
        <strain evidence="1 2">SORGH_AS_0892</strain>
    </source>
</reference>